<evidence type="ECO:0008006" key="4">
    <source>
        <dbReference type="Google" id="ProtNLM"/>
    </source>
</evidence>
<feature type="compositionally biased region" description="Polar residues" evidence="1">
    <location>
        <begin position="337"/>
        <end position="354"/>
    </location>
</feature>
<feature type="compositionally biased region" description="Basic and acidic residues" evidence="1">
    <location>
        <begin position="409"/>
        <end position="418"/>
    </location>
</feature>
<feature type="compositionally biased region" description="Low complexity" evidence="1">
    <location>
        <begin position="384"/>
        <end position="402"/>
    </location>
</feature>
<dbReference type="AlphaFoldDB" id="A0ABD3T586"/>
<evidence type="ECO:0000256" key="1">
    <source>
        <dbReference type="SAM" id="MobiDB-lite"/>
    </source>
</evidence>
<feature type="compositionally biased region" description="Acidic residues" evidence="1">
    <location>
        <begin position="296"/>
        <end position="309"/>
    </location>
</feature>
<keyword evidence="3" id="KW-1185">Reference proteome</keyword>
<gene>
    <name evidence="2" type="ORF">ACJMK2_023239</name>
</gene>
<organism evidence="2 3">
    <name type="scientific">Sinanodonta woodiana</name>
    <name type="common">Chinese pond mussel</name>
    <name type="synonym">Anodonta woodiana</name>
    <dbReference type="NCBI Taxonomy" id="1069815"/>
    <lineage>
        <taxon>Eukaryota</taxon>
        <taxon>Metazoa</taxon>
        <taxon>Spiralia</taxon>
        <taxon>Lophotrochozoa</taxon>
        <taxon>Mollusca</taxon>
        <taxon>Bivalvia</taxon>
        <taxon>Autobranchia</taxon>
        <taxon>Heteroconchia</taxon>
        <taxon>Palaeoheterodonta</taxon>
        <taxon>Unionida</taxon>
        <taxon>Unionoidea</taxon>
        <taxon>Unionidae</taxon>
        <taxon>Unioninae</taxon>
        <taxon>Sinanodonta</taxon>
    </lineage>
</organism>
<dbReference type="Proteomes" id="UP001634394">
    <property type="component" value="Unassembled WGS sequence"/>
</dbReference>
<evidence type="ECO:0000313" key="3">
    <source>
        <dbReference type="Proteomes" id="UP001634394"/>
    </source>
</evidence>
<feature type="compositionally biased region" description="Basic and acidic residues" evidence="1">
    <location>
        <begin position="254"/>
        <end position="269"/>
    </location>
</feature>
<sequence length="427" mass="48736">MTEKFKVSDYLNTTTEDDWMYIHHYEGCLTLDFGSAPALPRQTEVLTALKILGVDNEDIMGLQYAGRNKYTLYPSEMGTRVIEDDEIEICGHKVEVRPADPMVRKIEPRMVTVYISGIPLELSDEVLYQKLWNKYGIRLDLNEARATCYGFEGVQSGERIIKVPKSQLSQVPPGFYCLGWLARTWYKGCEEDRKCPRCKQVGHALKNCTKEYVPRPPSYANAVIIGKKQETPNVQEKLNEEKENTDTETESDTEERNTTPRRNRTDKEGFQTPKRTARKVTPQAPLKIQNKYEGLPIEEMEEGEQEEAPTVEKGTTEISGVDVFTSTPKPQKRKLSENLTGTSSSGTMPSFTDLSEQKPEIPTRRRNKKIDRKIVDELNLSEDSSSPPTQQQSPEPTFSQPERTVMTNDCRDRLRRTNDSVPPEKIN</sequence>
<name>A0ABD3T586_SINWO</name>
<accession>A0ABD3T586</accession>
<dbReference type="EMBL" id="JBJQND010000019">
    <property type="protein sequence ID" value="KAL3831498.1"/>
    <property type="molecule type" value="Genomic_DNA"/>
</dbReference>
<feature type="region of interest" description="Disordered" evidence="1">
    <location>
        <begin position="230"/>
        <end position="427"/>
    </location>
</feature>
<proteinExistence type="predicted"/>
<evidence type="ECO:0000313" key="2">
    <source>
        <dbReference type="EMBL" id="KAL3831498.1"/>
    </source>
</evidence>
<comment type="caution">
    <text evidence="2">The sequence shown here is derived from an EMBL/GenBank/DDBJ whole genome shotgun (WGS) entry which is preliminary data.</text>
</comment>
<reference evidence="2 3" key="1">
    <citation type="submission" date="2024-11" db="EMBL/GenBank/DDBJ databases">
        <title>Chromosome-level genome assembly of the freshwater bivalve Anodonta woodiana.</title>
        <authorList>
            <person name="Chen X."/>
        </authorList>
    </citation>
    <scope>NUCLEOTIDE SEQUENCE [LARGE SCALE GENOMIC DNA]</scope>
    <source>
        <strain evidence="2">MN2024</strain>
        <tissue evidence="2">Gills</tissue>
    </source>
</reference>
<protein>
    <recommendedName>
        <fullName evidence="4">CCHC-type domain-containing protein</fullName>
    </recommendedName>
</protein>